<dbReference type="Proteomes" id="UP001499852">
    <property type="component" value="Unassembled WGS sequence"/>
</dbReference>
<proteinExistence type="predicted"/>
<accession>A0ABP9NRT2</accession>
<evidence type="ECO:0000313" key="3">
    <source>
        <dbReference type="Proteomes" id="UP001499852"/>
    </source>
</evidence>
<comment type="caution">
    <text evidence="2">The sequence shown here is derived from an EMBL/GenBank/DDBJ whole genome shotgun (WGS) entry which is preliminary data.</text>
</comment>
<reference evidence="3" key="1">
    <citation type="journal article" date="2019" name="Int. J. Syst. Evol. Microbiol.">
        <title>The Global Catalogue of Microorganisms (GCM) 10K type strain sequencing project: providing services to taxonomists for standard genome sequencing and annotation.</title>
        <authorList>
            <consortium name="The Broad Institute Genomics Platform"/>
            <consortium name="The Broad Institute Genome Sequencing Center for Infectious Disease"/>
            <person name="Wu L."/>
            <person name="Ma J."/>
        </authorList>
    </citation>
    <scope>NUCLEOTIDE SEQUENCE [LARGE SCALE GENOMIC DNA]</scope>
    <source>
        <strain evidence="3">JCM 18053</strain>
    </source>
</reference>
<sequence>MRRAHRYLLLLWLAAESSLAGLGFFVLAKSFFSAEILPKNQLTATVVCMLLLCVVFGSLWSHARAAKPGHRISVEPK</sequence>
<keyword evidence="1" id="KW-0472">Membrane</keyword>
<gene>
    <name evidence="2" type="ORF">GCM10023213_00790</name>
</gene>
<protein>
    <submittedName>
        <fullName evidence="2">Uncharacterized protein</fullName>
    </submittedName>
</protein>
<organism evidence="2 3">
    <name type="scientific">Prosthecobacter algae</name>
    <dbReference type="NCBI Taxonomy" id="1144682"/>
    <lineage>
        <taxon>Bacteria</taxon>
        <taxon>Pseudomonadati</taxon>
        <taxon>Verrucomicrobiota</taxon>
        <taxon>Verrucomicrobiia</taxon>
        <taxon>Verrucomicrobiales</taxon>
        <taxon>Verrucomicrobiaceae</taxon>
        <taxon>Prosthecobacter</taxon>
    </lineage>
</organism>
<keyword evidence="1" id="KW-1133">Transmembrane helix</keyword>
<feature type="transmembrane region" description="Helical" evidence="1">
    <location>
        <begin position="44"/>
        <end position="63"/>
    </location>
</feature>
<evidence type="ECO:0000313" key="2">
    <source>
        <dbReference type="EMBL" id="GAA5132499.1"/>
    </source>
</evidence>
<evidence type="ECO:0000256" key="1">
    <source>
        <dbReference type="SAM" id="Phobius"/>
    </source>
</evidence>
<keyword evidence="3" id="KW-1185">Reference proteome</keyword>
<name>A0ABP9NRT2_9BACT</name>
<dbReference type="EMBL" id="BAABIA010000001">
    <property type="protein sequence ID" value="GAA5132499.1"/>
    <property type="molecule type" value="Genomic_DNA"/>
</dbReference>
<keyword evidence="1" id="KW-0812">Transmembrane</keyword>